<organism evidence="1 2">
    <name type="scientific">Araneus ventricosus</name>
    <name type="common">Orbweaver spider</name>
    <name type="synonym">Epeira ventricosa</name>
    <dbReference type="NCBI Taxonomy" id="182803"/>
    <lineage>
        <taxon>Eukaryota</taxon>
        <taxon>Metazoa</taxon>
        <taxon>Ecdysozoa</taxon>
        <taxon>Arthropoda</taxon>
        <taxon>Chelicerata</taxon>
        <taxon>Arachnida</taxon>
        <taxon>Araneae</taxon>
        <taxon>Araneomorphae</taxon>
        <taxon>Entelegynae</taxon>
        <taxon>Araneoidea</taxon>
        <taxon>Araneidae</taxon>
        <taxon>Araneus</taxon>
    </lineage>
</organism>
<reference evidence="1 2" key="1">
    <citation type="journal article" date="2019" name="Sci. Rep.">
        <title>Orb-weaving spider Araneus ventricosus genome elucidates the spidroin gene catalogue.</title>
        <authorList>
            <person name="Kono N."/>
            <person name="Nakamura H."/>
            <person name="Ohtoshi R."/>
            <person name="Moran D.A.P."/>
            <person name="Shinohara A."/>
            <person name="Yoshida Y."/>
            <person name="Fujiwara M."/>
            <person name="Mori M."/>
            <person name="Tomita M."/>
            <person name="Arakawa K."/>
        </authorList>
    </citation>
    <scope>NUCLEOTIDE SEQUENCE [LARGE SCALE GENOMIC DNA]</scope>
</reference>
<comment type="caution">
    <text evidence="1">The sequence shown here is derived from an EMBL/GenBank/DDBJ whole genome shotgun (WGS) entry which is preliminary data.</text>
</comment>
<dbReference type="EMBL" id="BGPR01003298">
    <property type="protein sequence ID" value="GBM86273.1"/>
    <property type="molecule type" value="Genomic_DNA"/>
</dbReference>
<name>A0A4Y2J7P2_ARAVE</name>
<evidence type="ECO:0000313" key="1">
    <source>
        <dbReference type="EMBL" id="GBM86273.1"/>
    </source>
</evidence>
<keyword evidence="2" id="KW-1185">Reference proteome</keyword>
<evidence type="ECO:0000313" key="2">
    <source>
        <dbReference type="Proteomes" id="UP000499080"/>
    </source>
</evidence>
<proteinExistence type="predicted"/>
<dbReference type="Proteomes" id="UP000499080">
    <property type="component" value="Unassembled WGS sequence"/>
</dbReference>
<accession>A0A4Y2J7P2</accession>
<dbReference type="AlphaFoldDB" id="A0A4Y2J7P2"/>
<sequence length="106" mass="12091">MSWRTARQEEKLADNINKSGELCGQDINKFLKPLQHNPSLVKWGVALLEDSISSWESKRHVRVQLIRNDVQIVRNFHGLFYHETTGPRAAHENVPQSIIPPPPACV</sequence>
<protein>
    <submittedName>
        <fullName evidence="1">Uncharacterized protein</fullName>
    </submittedName>
</protein>
<gene>
    <name evidence="1" type="ORF">AVEN_72160_1</name>
</gene>